<dbReference type="AlphaFoldDB" id="E9DF91"/>
<organism evidence="2">
    <name type="scientific">Coccidioides posadasii (strain RMSCC 757 / Silveira)</name>
    <name type="common">Valley fever fungus</name>
    <dbReference type="NCBI Taxonomy" id="443226"/>
    <lineage>
        <taxon>Eukaryota</taxon>
        <taxon>Fungi</taxon>
        <taxon>Dikarya</taxon>
        <taxon>Ascomycota</taxon>
        <taxon>Pezizomycotina</taxon>
        <taxon>Eurotiomycetes</taxon>
        <taxon>Eurotiomycetidae</taxon>
        <taxon>Onygenales</taxon>
        <taxon>Onygenaceae</taxon>
        <taxon>Coccidioides</taxon>
    </lineage>
</organism>
<accession>E9DF91</accession>
<keyword evidence="2" id="KW-1185">Reference proteome</keyword>
<reference evidence="2" key="1">
    <citation type="journal article" date="2010" name="Genome Res.">
        <title>Population genomic sequencing of Coccidioides fungi reveals recent hybridization and transposon control.</title>
        <authorList>
            <person name="Neafsey D.E."/>
            <person name="Barker B.M."/>
            <person name="Sharpton T.J."/>
            <person name="Stajich J.E."/>
            <person name="Park D.J."/>
            <person name="Whiston E."/>
            <person name="Hung C.-Y."/>
            <person name="McMahan C."/>
            <person name="White J."/>
            <person name="Sykes S."/>
            <person name="Heiman D."/>
            <person name="Young S."/>
            <person name="Zeng Q."/>
            <person name="Abouelleil A."/>
            <person name="Aftuck L."/>
            <person name="Bessette D."/>
            <person name="Brown A."/>
            <person name="FitzGerald M."/>
            <person name="Lui A."/>
            <person name="Macdonald J.P."/>
            <person name="Priest M."/>
            <person name="Orbach M.J."/>
            <person name="Galgiani J.N."/>
            <person name="Kirkland T.N."/>
            <person name="Cole G.T."/>
            <person name="Birren B.W."/>
            <person name="Henn M.R."/>
            <person name="Taylor J.W."/>
            <person name="Rounsley S.D."/>
        </authorList>
    </citation>
    <scope>NUCLEOTIDE SEQUENCE [LARGE SCALE GENOMIC DNA]</scope>
    <source>
        <strain evidence="2">RMSCC 757 / Silveira</strain>
    </source>
</reference>
<reference evidence="2" key="2">
    <citation type="submission" date="2010-03" db="EMBL/GenBank/DDBJ databases">
        <title>The genome sequence of Coccidioides posadasii strain Silveira.</title>
        <authorList>
            <consortium name="The Broad Institute Genome Sequencing Center for Infectious Disease"/>
            <person name="Neafsey D."/>
            <person name="Orbach M."/>
            <person name="Henn M.R."/>
            <person name="Cole G.T."/>
            <person name="Galgiani J."/>
            <person name="Gardner M.J."/>
            <person name="Kirkland T.N."/>
            <person name="Taylor J.W."/>
            <person name="Young S.K."/>
            <person name="Zeng Q."/>
            <person name="Koehrsen M."/>
            <person name="Alvarado L."/>
            <person name="Berlin A."/>
            <person name="Borenstein D."/>
            <person name="Chapman S.B."/>
            <person name="Chen Z."/>
            <person name="Engels R."/>
            <person name="Freedman E."/>
            <person name="Gellesch M."/>
            <person name="Goldberg J."/>
            <person name="Griggs A."/>
            <person name="Gujja S."/>
            <person name="Heilman E."/>
            <person name="Heiman D."/>
            <person name="Howarth C."/>
            <person name="Jen D."/>
            <person name="Larson L."/>
            <person name="Mehta T."/>
            <person name="Neiman D."/>
            <person name="Park D."/>
            <person name="Pearson M."/>
            <person name="Richards J."/>
            <person name="Roberts A."/>
            <person name="Saif S."/>
            <person name="Shea T."/>
            <person name="Shenoy N."/>
            <person name="Sisk P."/>
            <person name="Stolte C."/>
            <person name="Sykes S."/>
            <person name="Walk T."/>
            <person name="White J."/>
            <person name="Yandava C."/>
            <person name="Haas B."/>
            <person name="Nusbaum C."/>
            <person name="Birren B."/>
        </authorList>
    </citation>
    <scope>NUCLEOTIDE SEQUENCE [LARGE SCALE GENOMIC DNA]</scope>
    <source>
        <strain evidence="2">RMSCC 757 / Silveira</strain>
    </source>
</reference>
<dbReference type="VEuPathDB" id="FungiDB:CPSG_08647"/>
<proteinExistence type="predicted"/>
<gene>
    <name evidence="1" type="ORF">CPSG_08647</name>
</gene>
<name>E9DF91_COCPS</name>
<protein>
    <submittedName>
        <fullName evidence="1">Predicted protein</fullName>
    </submittedName>
</protein>
<dbReference type="VEuPathDB" id="FungiDB:D8B26_000376"/>
<evidence type="ECO:0000313" key="2">
    <source>
        <dbReference type="Proteomes" id="UP000002497"/>
    </source>
</evidence>
<dbReference type="Proteomes" id="UP000002497">
    <property type="component" value="Unassembled WGS sequence"/>
</dbReference>
<dbReference type="EMBL" id="GL636503">
    <property type="protein sequence ID" value="EFW14989.1"/>
    <property type="molecule type" value="Genomic_DNA"/>
</dbReference>
<evidence type="ECO:0000313" key="1">
    <source>
        <dbReference type="EMBL" id="EFW14989.1"/>
    </source>
</evidence>
<dbReference type="HOGENOM" id="CLU_1885571_0_0_1"/>
<sequence length="135" mass="14495">MTPSLLSLHPQQLSWSIAAGLYSVFYWRNLSTRIACVGGPRSISAGTLTSTSTLASRNHVKKRSLLRTILPKKPSLSSYVKNAGDPGSPPEGAVAEPLQNVKGPLEEPTADVVEGPILAESEESHFPPQGAWDQY</sequence>